<feature type="region of interest" description="Disordered" evidence="1">
    <location>
        <begin position="80"/>
        <end position="110"/>
    </location>
</feature>
<accession>A0ABV5TRC8</accession>
<name>A0ABV5TRC8_9ACTN</name>
<evidence type="ECO:0000256" key="1">
    <source>
        <dbReference type="SAM" id="MobiDB-lite"/>
    </source>
</evidence>
<evidence type="ECO:0000313" key="3">
    <source>
        <dbReference type="Proteomes" id="UP001589610"/>
    </source>
</evidence>
<keyword evidence="3" id="KW-1185">Reference proteome</keyword>
<sequence>MTISESELRAILNGDEGEGRSTGVTVAGVHRRVHAIRRRRRWTAGGAVAAALTVAMALNTPAGGAADDPDVWTGVMARPSPTVPTTSQPLGGPYPGDEVASGDYRTGGKRERLRIESGSKPLKVTVHCSGPLRRALVWIGDGPPQRHLCGTGPDGYTMEIYWDNVGGTVIEGEDRLAGERVVSAAVLPGEVDRAGRTAGELVGGMEGLFEGWEEELAGAEPFPLKWSITVREMIHPVCRDNVRQVDPRTGEMVRLSCEGEGATPPGGP</sequence>
<organism evidence="2 3">
    <name type="scientific">Streptosporangium vulgare</name>
    <dbReference type="NCBI Taxonomy" id="46190"/>
    <lineage>
        <taxon>Bacteria</taxon>
        <taxon>Bacillati</taxon>
        <taxon>Actinomycetota</taxon>
        <taxon>Actinomycetes</taxon>
        <taxon>Streptosporangiales</taxon>
        <taxon>Streptosporangiaceae</taxon>
        <taxon>Streptosporangium</taxon>
    </lineage>
</organism>
<protein>
    <submittedName>
        <fullName evidence="2">Uncharacterized protein</fullName>
    </submittedName>
</protein>
<evidence type="ECO:0000313" key="2">
    <source>
        <dbReference type="EMBL" id="MFB9680133.1"/>
    </source>
</evidence>
<dbReference type="Proteomes" id="UP001589610">
    <property type="component" value="Unassembled WGS sequence"/>
</dbReference>
<proteinExistence type="predicted"/>
<dbReference type="RefSeq" id="WP_344746664.1">
    <property type="nucleotide sequence ID" value="NZ_BAAAWW010000101.1"/>
</dbReference>
<gene>
    <name evidence="2" type="ORF">ACFFRH_32025</name>
</gene>
<comment type="caution">
    <text evidence="2">The sequence shown here is derived from an EMBL/GenBank/DDBJ whole genome shotgun (WGS) entry which is preliminary data.</text>
</comment>
<reference evidence="2 3" key="1">
    <citation type="submission" date="2024-09" db="EMBL/GenBank/DDBJ databases">
        <authorList>
            <person name="Sun Q."/>
            <person name="Mori K."/>
        </authorList>
    </citation>
    <scope>NUCLEOTIDE SEQUENCE [LARGE SCALE GENOMIC DNA]</scope>
    <source>
        <strain evidence="2 3">JCM 3028</strain>
    </source>
</reference>
<dbReference type="EMBL" id="JBHMBS010000020">
    <property type="protein sequence ID" value="MFB9680133.1"/>
    <property type="molecule type" value="Genomic_DNA"/>
</dbReference>